<dbReference type="Proteomes" id="UP000252023">
    <property type="component" value="Chromosome"/>
</dbReference>
<feature type="domain" description="N-acetyltransferase" evidence="4">
    <location>
        <begin position="67"/>
        <end position="217"/>
    </location>
</feature>
<evidence type="ECO:0000256" key="2">
    <source>
        <dbReference type="ARBA" id="ARBA00023315"/>
    </source>
</evidence>
<dbReference type="PROSITE" id="PS51186">
    <property type="entry name" value="GNAT"/>
    <property type="match status" value="1"/>
</dbReference>
<dbReference type="AlphaFoldDB" id="A0A344PKW7"/>
<sequence length="231" mass="24802">MDQLGRYPAAGTPAVRDSRPGRGLCQVARHRLCRAREPAPRAQYPLARLCRELRSRSADAVDALTTIAIAEASPLDEAADLLFARHTADMHADTPPESIHMLPREALAAPGISFYLLRVDDGAAAMGALKRSGSWGELKSMHVLSEYRGQGLSHRLLSHLIEVARAEGLARLYLETGAPPTFGAARALYARAGFVDCPPFGNYAPDPNSVFMTLPLAPADTPVQNRAGTAP</sequence>
<dbReference type="GO" id="GO:0016747">
    <property type="term" value="F:acyltransferase activity, transferring groups other than amino-acyl groups"/>
    <property type="evidence" value="ECO:0007669"/>
    <property type="project" value="InterPro"/>
</dbReference>
<organism evidence="5 6">
    <name type="scientific">Paracoccus suum</name>
    <dbReference type="NCBI Taxonomy" id="2259340"/>
    <lineage>
        <taxon>Bacteria</taxon>
        <taxon>Pseudomonadati</taxon>
        <taxon>Pseudomonadota</taxon>
        <taxon>Alphaproteobacteria</taxon>
        <taxon>Rhodobacterales</taxon>
        <taxon>Paracoccaceae</taxon>
        <taxon>Paracoccus</taxon>
    </lineage>
</organism>
<dbReference type="PANTHER" id="PTHR43877:SF5">
    <property type="entry name" value="BLL8307 PROTEIN"/>
    <property type="match status" value="1"/>
</dbReference>
<name>A0A344PKW7_9RHOB</name>
<dbReference type="EMBL" id="CP030918">
    <property type="protein sequence ID" value="AXC50022.1"/>
    <property type="molecule type" value="Genomic_DNA"/>
</dbReference>
<keyword evidence="2" id="KW-0012">Acyltransferase</keyword>
<reference evidence="6" key="1">
    <citation type="submission" date="2018-07" db="EMBL/GenBank/DDBJ databases">
        <title>Genome sequencing of Paracoccus sp. SC2-6.</title>
        <authorList>
            <person name="Heo J."/>
            <person name="Kim S.-J."/>
            <person name="Kwon S.-W."/>
        </authorList>
    </citation>
    <scope>NUCLEOTIDE SEQUENCE [LARGE SCALE GENOMIC DNA]</scope>
    <source>
        <strain evidence="6">SC2-6</strain>
    </source>
</reference>
<evidence type="ECO:0000313" key="6">
    <source>
        <dbReference type="Proteomes" id="UP000252023"/>
    </source>
</evidence>
<evidence type="ECO:0000313" key="5">
    <source>
        <dbReference type="EMBL" id="AXC50022.1"/>
    </source>
</evidence>
<dbReference type="InterPro" id="IPR050832">
    <property type="entry name" value="Bact_Acetyltransf"/>
</dbReference>
<gene>
    <name evidence="5" type="ORF">DRW48_10255</name>
</gene>
<dbReference type="PANTHER" id="PTHR43877">
    <property type="entry name" value="AMINOALKYLPHOSPHONATE N-ACETYLTRANSFERASE-RELATED-RELATED"/>
    <property type="match status" value="1"/>
</dbReference>
<dbReference type="SUPFAM" id="SSF55729">
    <property type="entry name" value="Acyl-CoA N-acyltransferases (Nat)"/>
    <property type="match status" value="1"/>
</dbReference>
<dbReference type="KEGG" id="pars:DRW48_10255"/>
<feature type="region of interest" description="Disordered" evidence="3">
    <location>
        <begin position="1"/>
        <end position="21"/>
    </location>
</feature>
<proteinExistence type="predicted"/>
<protein>
    <submittedName>
        <fullName evidence="5">GNAT family N-acetyltransferase</fullName>
    </submittedName>
</protein>
<evidence type="ECO:0000259" key="4">
    <source>
        <dbReference type="PROSITE" id="PS51186"/>
    </source>
</evidence>
<dbReference type="InterPro" id="IPR016181">
    <property type="entry name" value="Acyl_CoA_acyltransferase"/>
</dbReference>
<dbReference type="OrthoDB" id="9803233at2"/>
<keyword evidence="6" id="KW-1185">Reference proteome</keyword>
<accession>A0A344PKW7</accession>
<dbReference type="Pfam" id="PF00583">
    <property type="entry name" value="Acetyltransf_1"/>
    <property type="match status" value="1"/>
</dbReference>
<dbReference type="InterPro" id="IPR000182">
    <property type="entry name" value="GNAT_dom"/>
</dbReference>
<evidence type="ECO:0000256" key="3">
    <source>
        <dbReference type="SAM" id="MobiDB-lite"/>
    </source>
</evidence>
<dbReference type="Gene3D" id="3.40.630.30">
    <property type="match status" value="1"/>
</dbReference>
<evidence type="ECO:0000256" key="1">
    <source>
        <dbReference type="ARBA" id="ARBA00022679"/>
    </source>
</evidence>
<dbReference type="CDD" id="cd04301">
    <property type="entry name" value="NAT_SF"/>
    <property type="match status" value="1"/>
</dbReference>
<keyword evidence="1 5" id="KW-0808">Transferase</keyword>